<name>A0ABT8VMH0_9BACL</name>
<dbReference type="InterPro" id="IPR019096">
    <property type="entry name" value="YopX_protein"/>
</dbReference>
<organism evidence="2 3">
    <name type="scientific">Paenibacillus ehimensis</name>
    <dbReference type="NCBI Taxonomy" id="79264"/>
    <lineage>
        <taxon>Bacteria</taxon>
        <taxon>Bacillati</taxon>
        <taxon>Bacillota</taxon>
        <taxon>Bacilli</taxon>
        <taxon>Bacillales</taxon>
        <taxon>Paenibacillaceae</taxon>
        <taxon>Paenibacillus</taxon>
    </lineage>
</organism>
<dbReference type="Proteomes" id="UP001168883">
    <property type="component" value="Unassembled WGS sequence"/>
</dbReference>
<dbReference type="Gene3D" id="2.30.30.290">
    <property type="entry name" value="YopX-like domains"/>
    <property type="match status" value="1"/>
</dbReference>
<evidence type="ECO:0000313" key="2">
    <source>
        <dbReference type="EMBL" id="MDO3682180.1"/>
    </source>
</evidence>
<comment type="caution">
    <text evidence="2">The sequence shown here is derived from an EMBL/GenBank/DDBJ whole genome shotgun (WGS) entry which is preliminary data.</text>
</comment>
<reference evidence="2" key="1">
    <citation type="submission" date="2023-07" db="EMBL/GenBank/DDBJ databases">
        <authorList>
            <person name="Aktuganov G."/>
            <person name="Boyko T."/>
            <person name="Delegan Y."/>
            <person name="Galimzianova N."/>
            <person name="Gilvanova E."/>
            <person name="Korobov V."/>
            <person name="Kuzmina L."/>
            <person name="Melentiev A."/>
            <person name="Milman P."/>
            <person name="Ryabova A."/>
            <person name="Stupak E."/>
            <person name="Yasakov T."/>
            <person name="Zharikova N."/>
            <person name="Zhurenko E."/>
        </authorList>
    </citation>
    <scope>NUCLEOTIDE SEQUENCE</scope>
    <source>
        <strain evidence="2">IB-739</strain>
    </source>
</reference>
<dbReference type="RefSeq" id="WP_302881607.1">
    <property type="nucleotide sequence ID" value="NZ_JAUMKJ010000115.1"/>
</dbReference>
<feature type="domain" description="YopX protein" evidence="1">
    <location>
        <begin position="5"/>
        <end position="140"/>
    </location>
</feature>
<gene>
    <name evidence="2" type="ORF">Q3C12_34915</name>
</gene>
<proteinExistence type="predicted"/>
<dbReference type="InterPro" id="IPR023385">
    <property type="entry name" value="YopX-like_C"/>
</dbReference>
<protein>
    <submittedName>
        <fullName evidence="2">YopX family protein</fullName>
    </submittedName>
</protein>
<sequence length="144" mass="16970">MREYKFRGRRIDTGELVYGYLIGNDVIVGEIVEWDSEYFCTEFWYKVDSKTVGQYTGLRDNKRTKEYPNGQEIYEGDVTRRGETTYQIVWMENRAKFGAKVIRSECVLVRNLTFPLDHYVDEHDSLLEVIGNIYEYPELLAGRA</sequence>
<accession>A0ABT8VMH0</accession>
<dbReference type="SUPFAM" id="SSF159006">
    <property type="entry name" value="YopX-like"/>
    <property type="match status" value="1"/>
</dbReference>
<evidence type="ECO:0000313" key="3">
    <source>
        <dbReference type="Proteomes" id="UP001168883"/>
    </source>
</evidence>
<keyword evidence="3" id="KW-1185">Reference proteome</keyword>
<evidence type="ECO:0000259" key="1">
    <source>
        <dbReference type="Pfam" id="PF09643"/>
    </source>
</evidence>
<dbReference type="Pfam" id="PF09643">
    <property type="entry name" value="YopX"/>
    <property type="match status" value="1"/>
</dbReference>
<dbReference type="EMBL" id="JAUMKJ010000115">
    <property type="protein sequence ID" value="MDO3682180.1"/>
    <property type="molecule type" value="Genomic_DNA"/>
</dbReference>